<feature type="compositionally biased region" description="Low complexity" evidence="1">
    <location>
        <begin position="668"/>
        <end position="677"/>
    </location>
</feature>
<name>A0A8J6AS92_9EUKA</name>
<dbReference type="OrthoDB" id="205662at2759"/>
<protein>
    <submittedName>
        <fullName evidence="3">Cytoskeleton-associated protein 5</fullName>
    </submittedName>
</protein>
<dbReference type="AlphaFoldDB" id="A0A8J6AS92"/>
<sequence length="732" mass="79082">MNKRDNGRTEAGRDLSQCLVAMGTGNWEAKRDALQKACELLDGGVQVVPTAMPGLVSARLGDSNVHCKKAALELSQKMASLPQSNKYISTVLPSVIQCLANMKVDIRTSATAAIEAWGSSVSSQTINVVSASLQDTKAKYNECLLKWVVDSPCLDKASPDAAKSLVRPALELMSAGSHSTRATAKAALKRVAEIVGAKVVDSAARKLRPALLLPIKDDIAAILSDLKEAPPPKAKPAKEEHEALPIDDKPAPALPPPRPRQASVRQPPQPTRAVDDLISDLFEEPQEEVVITATKQLIDAAREGRLEPAHGARVLEGYVAVCRRFLLADEPFPARLVRYSVLLQATVLDNCDINFDLLSYDVINDLLIELFVGMTDHDLKQITPRHLATPGRPGAHADGEDGRDILRRYRDAIMLVLRQLGLIESINVLFSLRLSVSRSIDAPRPVTADLKARSLATLSDPAALKALGRVIDKTIGIQFKQADEYLRLAVSLLADFFDSAHDQLIPNAAGLTGVSDCVVTIIARPDVLDHARAVAADLPPSHPFTVLVNNFGPTEKTPNRNEQIMAAIAQFGADAEVADALTAEILAVIGDINHPLDILYDIVVEQELLMSIESFLEACGLTPFLKGRVSRKLLARNEKEVTREAEREKARQAAADPAPAPSGPGIPRPSRISAAHADAPRPSPPSAEEPDSLESSIPRPRSRVGKNKGSKQSSDDLLSRLSEMRADFGRQR</sequence>
<feature type="compositionally biased region" description="Basic residues" evidence="1">
    <location>
        <begin position="700"/>
        <end position="709"/>
    </location>
</feature>
<evidence type="ECO:0000259" key="2">
    <source>
        <dbReference type="SMART" id="SM01349"/>
    </source>
</evidence>
<dbReference type="SMART" id="SM01349">
    <property type="entry name" value="TOG"/>
    <property type="match status" value="1"/>
</dbReference>
<gene>
    <name evidence="3" type="ORF">J8273_7299</name>
</gene>
<evidence type="ECO:0000313" key="4">
    <source>
        <dbReference type="Proteomes" id="UP000717585"/>
    </source>
</evidence>
<dbReference type="Proteomes" id="UP000717585">
    <property type="component" value="Unassembled WGS sequence"/>
</dbReference>
<evidence type="ECO:0000313" key="3">
    <source>
        <dbReference type="EMBL" id="KAG9391025.1"/>
    </source>
</evidence>
<feature type="compositionally biased region" description="Pro residues" evidence="1">
    <location>
        <begin position="658"/>
        <end position="667"/>
    </location>
</feature>
<dbReference type="InterPro" id="IPR045110">
    <property type="entry name" value="XMAP215"/>
</dbReference>
<dbReference type="InterPro" id="IPR034085">
    <property type="entry name" value="TOG"/>
</dbReference>
<comment type="caution">
    <text evidence="3">The sequence shown here is derived from an EMBL/GenBank/DDBJ whole genome shotgun (WGS) entry which is preliminary data.</text>
</comment>
<reference evidence="3" key="1">
    <citation type="submission" date="2021-05" db="EMBL/GenBank/DDBJ databases">
        <title>A free-living protist that lacks canonical eukaryotic 1 DNA replication and segregation systems.</title>
        <authorList>
            <person name="Salas-Leiva D.E."/>
            <person name="Tromer E.C."/>
            <person name="Curtis B.A."/>
            <person name="Jerlstrom-Hultqvist J."/>
            <person name="Kolisko M."/>
            <person name="Yi Z."/>
            <person name="Salas-Leiva J.S."/>
            <person name="Gallot-Lavallee L."/>
            <person name="Kops G.J.P.L."/>
            <person name="Archibald J.M."/>
            <person name="Simpson A.G.B."/>
            <person name="Roger A.J."/>
        </authorList>
    </citation>
    <scope>NUCLEOTIDE SEQUENCE</scope>
    <source>
        <strain evidence="3">BICM</strain>
    </source>
</reference>
<feature type="region of interest" description="Disordered" evidence="1">
    <location>
        <begin position="638"/>
        <end position="732"/>
    </location>
</feature>
<dbReference type="EMBL" id="JAHDYR010000062">
    <property type="protein sequence ID" value="KAG9391025.1"/>
    <property type="molecule type" value="Genomic_DNA"/>
</dbReference>
<accession>A0A8J6AS92</accession>
<proteinExistence type="predicted"/>
<dbReference type="InterPro" id="IPR016024">
    <property type="entry name" value="ARM-type_fold"/>
</dbReference>
<keyword evidence="4" id="KW-1185">Reference proteome</keyword>
<dbReference type="Gene3D" id="1.25.10.10">
    <property type="entry name" value="Leucine-rich Repeat Variant"/>
    <property type="match status" value="1"/>
</dbReference>
<dbReference type="GO" id="GO:0007051">
    <property type="term" value="P:spindle organization"/>
    <property type="evidence" value="ECO:0007669"/>
    <property type="project" value="InterPro"/>
</dbReference>
<dbReference type="GO" id="GO:0030951">
    <property type="term" value="P:establishment or maintenance of microtubule cytoskeleton polarity"/>
    <property type="evidence" value="ECO:0007669"/>
    <property type="project" value="InterPro"/>
</dbReference>
<dbReference type="GO" id="GO:0061863">
    <property type="term" value="F:microtubule plus end polymerase"/>
    <property type="evidence" value="ECO:0007669"/>
    <property type="project" value="InterPro"/>
</dbReference>
<dbReference type="GO" id="GO:0051010">
    <property type="term" value="F:microtubule plus-end binding"/>
    <property type="evidence" value="ECO:0007669"/>
    <property type="project" value="InterPro"/>
</dbReference>
<organism evidence="3 4">
    <name type="scientific">Carpediemonas membranifera</name>
    <dbReference type="NCBI Taxonomy" id="201153"/>
    <lineage>
        <taxon>Eukaryota</taxon>
        <taxon>Metamonada</taxon>
        <taxon>Carpediemonas-like organisms</taxon>
        <taxon>Carpediemonas</taxon>
    </lineage>
</organism>
<dbReference type="SUPFAM" id="SSF48371">
    <property type="entry name" value="ARM repeat"/>
    <property type="match status" value="1"/>
</dbReference>
<feature type="compositionally biased region" description="Basic and acidic residues" evidence="1">
    <location>
        <begin position="638"/>
        <end position="651"/>
    </location>
</feature>
<feature type="region of interest" description="Disordered" evidence="1">
    <location>
        <begin position="229"/>
        <end position="271"/>
    </location>
</feature>
<dbReference type="InterPro" id="IPR011989">
    <property type="entry name" value="ARM-like"/>
</dbReference>
<feature type="compositionally biased region" description="Basic and acidic residues" evidence="1">
    <location>
        <begin position="713"/>
        <end position="732"/>
    </location>
</feature>
<feature type="compositionally biased region" description="Basic and acidic residues" evidence="1">
    <location>
        <begin position="229"/>
        <end position="250"/>
    </location>
</feature>
<evidence type="ECO:0000256" key="1">
    <source>
        <dbReference type="SAM" id="MobiDB-lite"/>
    </source>
</evidence>
<dbReference type="GO" id="GO:0046785">
    <property type="term" value="P:microtubule polymerization"/>
    <property type="evidence" value="ECO:0007669"/>
    <property type="project" value="InterPro"/>
</dbReference>
<feature type="domain" description="TOG" evidence="2">
    <location>
        <begin position="5"/>
        <end position="232"/>
    </location>
</feature>
<dbReference type="PANTHER" id="PTHR12609">
    <property type="entry name" value="MICROTUBULE ASSOCIATED PROTEIN XMAP215"/>
    <property type="match status" value="1"/>
</dbReference>